<dbReference type="WBParaSite" id="PSU_v2.g3918.t1">
    <property type="protein sequence ID" value="PSU_v2.g3918.t1"/>
    <property type="gene ID" value="PSU_v2.g3918"/>
</dbReference>
<dbReference type="InterPro" id="IPR036179">
    <property type="entry name" value="Ig-like_dom_sf"/>
</dbReference>
<comment type="subcellular location">
    <subcellularLocation>
        <location evidence="2">Cytoplasm</location>
    </subcellularLocation>
</comment>
<dbReference type="FunFam" id="2.60.40.10:FF:000211">
    <property type="entry name" value="Obscurin-like protein 1"/>
    <property type="match status" value="1"/>
</dbReference>
<feature type="compositionally biased region" description="Basic and acidic residues" evidence="17">
    <location>
        <begin position="1404"/>
        <end position="1416"/>
    </location>
</feature>
<dbReference type="GO" id="GO:0030017">
    <property type="term" value="C:sarcomere"/>
    <property type="evidence" value="ECO:0007669"/>
    <property type="project" value="UniProtKB-ARBA"/>
</dbReference>
<name>A0A914YTA5_9BILA</name>
<evidence type="ECO:0000313" key="20">
    <source>
        <dbReference type="Proteomes" id="UP000887577"/>
    </source>
</evidence>
<dbReference type="EC" id="2.7.11.1" evidence="3"/>
<dbReference type="GO" id="GO:0046872">
    <property type="term" value="F:metal ion binding"/>
    <property type="evidence" value="ECO:0007669"/>
    <property type="project" value="UniProtKB-KW"/>
</dbReference>
<dbReference type="InterPro" id="IPR050964">
    <property type="entry name" value="Striated_Muscle_Regulatory"/>
</dbReference>
<keyword evidence="12" id="KW-0112">Calmodulin-binding</keyword>
<dbReference type="FunFam" id="2.60.40.10:FF:000107">
    <property type="entry name" value="Myosin, light chain kinase a"/>
    <property type="match status" value="1"/>
</dbReference>
<dbReference type="SMART" id="SM00409">
    <property type="entry name" value="IG"/>
    <property type="match status" value="8"/>
</dbReference>
<dbReference type="InterPro" id="IPR013098">
    <property type="entry name" value="Ig_I-set"/>
</dbReference>
<dbReference type="SUPFAM" id="SSF48726">
    <property type="entry name" value="Immunoglobulin"/>
    <property type="match status" value="8"/>
</dbReference>
<feature type="domain" description="Fibronectin type-III" evidence="19">
    <location>
        <begin position="1051"/>
        <end position="1149"/>
    </location>
</feature>
<evidence type="ECO:0000256" key="11">
    <source>
        <dbReference type="ARBA" id="ARBA00022842"/>
    </source>
</evidence>
<dbReference type="Proteomes" id="UP000887577">
    <property type="component" value="Unplaced"/>
</dbReference>
<keyword evidence="7" id="KW-0479">Metal-binding</keyword>
<evidence type="ECO:0000256" key="1">
    <source>
        <dbReference type="ARBA" id="ARBA00001946"/>
    </source>
</evidence>
<keyword evidence="13" id="KW-1015">Disulfide bond</keyword>
<evidence type="ECO:0000256" key="15">
    <source>
        <dbReference type="ARBA" id="ARBA00047899"/>
    </source>
</evidence>
<evidence type="ECO:0000256" key="16">
    <source>
        <dbReference type="ARBA" id="ARBA00048679"/>
    </source>
</evidence>
<keyword evidence="9" id="KW-0418">Kinase</keyword>
<evidence type="ECO:0000256" key="10">
    <source>
        <dbReference type="ARBA" id="ARBA00022837"/>
    </source>
</evidence>
<feature type="compositionally biased region" description="Basic residues" evidence="17">
    <location>
        <begin position="1325"/>
        <end position="1337"/>
    </location>
</feature>
<keyword evidence="6" id="KW-0808">Transferase</keyword>
<evidence type="ECO:0000256" key="5">
    <source>
        <dbReference type="ARBA" id="ARBA00022527"/>
    </source>
</evidence>
<evidence type="ECO:0000259" key="19">
    <source>
        <dbReference type="PROSITE" id="PS50853"/>
    </source>
</evidence>
<dbReference type="InterPro" id="IPR003598">
    <property type="entry name" value="Ig_sub2"/>
</dbReference>
<dbReference type="FunFam" id="2.60.40.10:FF:000031">
    <property type="entry name" value="Myosin-binding protein C, slow type"/>
    <property type="match status" value="1"/>
</dbReference>
<dbReference type="Pfam" id="PF00041">
    <property type="entry name" value="fn3"/>
    <property type="match status" value="5"/>
</dbReference>
<feature type="compositionally biased region" description="Basic and acidic residues" evidence="17">
    <location>
        <begin position="1345"/>
        <end position="1370"/>
    </location>
</feature>
<accession>A0A914YTA5</accession>
<evidence type="ECO:0000256" key="7">
    <source>
        <dbReference type="ARBA" id="ARBA00022723"/>
    </source>
</evidence>
<dbReference type="PRINTS" id="PR00014">
    <property type="entry name" value="FNTYPEIII"/>
</dbReference>
<proteinExistence type="predicted"/>
<feature type="domain" description="Ig-like" evidence="18">
    <location>
        <begin position="185"/>
        <end position="270"/>
    </location>
</feature>
<feature type="domain" description="Fibronectin type-III" evidence="19">
    <location>
        <begin position="379"/>
        <end position="473"/>
    </location>
</feature>
<feature type="domain" description="Ig-like" evidence="18">
    <location>
        <begin position="771"/>
        <end position="858"/>
    </location>
</feature>
<feature type="compositionally biased region" description="Low complexity" evidence="17">
    <location>
        <begin position="1272"/>
        <end position="1297"/>
    </location>
</feature>
<dbReference type="PROSITE" id="PS50853">
    <property type="entry name" value="FN3"/>
    <property type="match status" value="5"/>
</dbReference>
<dbReference type="GO" id="GO:0004674">
    <property type="term" value="F:protein serine/threonine kinase activity"/>
    <property type="evidence" value="ECO:0007669"/>
    <property type="project" value="UniProtKB-KW"/>
</dbReference>
<dbReference type="InterPro" id="IPR013783">
    <property type="entry name" value="Ig-like_fold"/>
</dbReference>
<keyword evidence="11" id="KW-0460">Magnesium</keyword>
<organism evidence="20 21">
    <name type="scientific">Panagrolaimus superbus</name>
    <dbReference type="NCBI Taxonomy" id="310955"/>
    <lineage>
        <taxon>Eukaryota</taxon>
        <taxon>Metazoa</taxon>
        <taxon>Ecdysozoa</taxon>
        <taxon>Nematoda</taxon>
        <taxon>Chromadorea</taxon>
        <taxon>Rhabditida</taxon>
        <taxon>Tylenchina</taxon>
        <taxon>Panagrolaimomorpha</taxon>
        <taxon>Panagrolaimoidea</taxon>
        <taxon>Panagrolaimidae</taxon>
        <taxon>Panagrolaimus</taxon>
    </lineage>
</organism>
<evidence type="ECO:0000256" key="14">
    <source>
        <dbReference type="ARBA" id="ARBA00023319"/>
    </source>
</evidence>
<feature type="compositionally biased region" description="Basic and acidic residues" evidence="17">
    <location>
        <begin position="1468"/>
        <end position="1570"/>
    </location>
</feature>
<reference evidence="21" key="1">
    <citation type="submission" date="2022-11" db="UniProtKB">
        <authorList>
            <consortium name="WormBaseParasite"/>
        </authorList>
    </citation>
    <scope>IDENTIFICATION</scope>
</reference>
<dbReference type="GO" id="GO:0005516">
    <property type="term" value="F:calmodulin binding"/>
    <property type="evidence" value="ECO:0007669"/>
    <property type="project" value="UniProtKB-KW"/>
</dbReference>
<evidence type="ECO:0000256" key="17">
    <source>
        <dbReference type="SAM" id="MobiDB-lite"/>
    </source>
</evidence>
<dbReference type="Gene3D" id="2.60.40.10">
    <property type="entry name" value="Immunoglobulins"/>
    <property type="match status" value="14"/>
</dbReference>
<comment type="catalytic activity">
    <reaction evidence="15">
        <text>L-threonyl-[protein] + ATP = O-phospho-L-threonyl-[protein] + ADP + H(+)</text>
        <dbReference type="Rhea" id="RHEA:46608"/>
        <dbReference type="Rhea" id="RHEA-COMP:11060"/>
        <dbReference type="Rhea" id="RHEA-COMP:11605"/>
        <dbReference type="ChEBI" id="CHEBI:15378"/>
        <dbReference type="ChEBI" id="CHEBI:30013"/>
        <dbReference type="ChEBI" id="CHEBI:30616"/>
        <dbReference type="ChEBI" id="CHEBI:61977"/>
        <dbReference type="ChEBI" id="CHEBI:456216"/>
        <dbReference type="EC" id="2.7.11.1"/>
    </reaction>
</comment>
<dbReference type="SMART" id="SM00408">
    <property type="entry name" value="IGc2"/>
    <property type="match status" value="5"/>
</dbReference>
<feature type="domain" description="Ig-like" evidence="18">
    <location>
        <begin position="1606"/>
        <end position="1694"/>
    </location>
</feature>
<dbReference type="CDD" id="cd00096">
    <property type="entry name" value="Ig"/>
    <property type="match status" value="2"/>
</dbReference>
<comment type="catalytic activity">
    <reaction evidence="16">
        <text>L-seryl-[protein] + ATP = O-phospho-L-seryl-[protein] + ADP + H(+)</text>
        <dbReference type="Rhea" id="RHEA:17989"/>
        <dbReference type="Rhea" id="RHEA-COMP:9863"/>
        <dbReference type="Rhea" id="RHEA-COMP:11604"/>
        <dbReference type="ChEBI" id="CHEBI:15378"/>
        <dbReference type="ChEBI" id="CHEBI:29999"/>
        <dbReference type="ChEBI" id="CHEBI:30616"/>
        <dbReference type="ChEBI" id="CHEBI:83421"/>
        <dbReference type="ChEBI" id="CHEBI:456216"/>
        <dbReference type="EC" id="2.7.11.1"/>
    </reaction>
</comment>
<dbReference type="InterPro" id="IPR036116">
    <property type="entry name" value="FN3_sf"/>
</dbReference>
<keyword evidence="10" id="KW-0106">Calcium</keyword>
<evidence type="ECO:0000256" key="9">
    <source>
        <dbReference type="ARBA" id="ARBA00022777"/>
    </source>
</evidence>
<feature type="domain" description="Fibronectin type-III" evidence="19">
    <location>
        <begin position="479"/>
        <end position="580"/>
    </location>
</feature>
<evidence type="ECO:0000256" key="13">
    <source>
        <dbReference type="ARBA" id="ARBA00023157"/>
    </source>
</evidence>
<evidence type="ECO:0000256" key="4">
    <source>
        <dbReference type="ARBA" id="ARBA00022490"/>
    </source>
</evidence>
<evidence type="ECO:0000256" key="8">
    <source>
        <dbReference type="ARBA" id="ARBA00022737"/>
    </source>
</evidence>
<feature type="compositionally biased region" description="Basic and acidic residues" evidence="17">
    <location>
        <begin position="1426"/>
        <end position="1446"/>
    </location>
</feature>
<evidence type="ECO:0000256" key="2">
    <source>
        <dbReference type="ARBA" id="ARBA00004496"/>
    </source>
</evidence>
<dbReference type="InterPro" id="IPR003599">
    <property type="entry name" value="Ig_sub"/>
</dbReference>
<feature type="domain" description="Fibronectin type-III" evidence="19">
    <location>
        <begin position="582"/>
        <end position="672"/>
    </location>
</feature>
<evidence type="ECO:0000256" key="3">
    <source>
        <dbReference type="ARBA" id="ARBA00012513"/>
    </source>
</evidence>
<dbReference type="InterPro" id="IPR007110">
    <property type="entry name" value="Ig-like_dom"/>
</dbReference>
<keyword evidence="14" id="KW-0393">Immunoglobulin domain</keyword>
<evidence type="ECO:0000256" key="12">
    <source>
        <dbReference type="ARBA" id="ARBA00022860"/>
    </source>
</evidence>
<keyword evidence="20" id="KW-1185">Reference proteome</keyword>
<feature type="domain" description="Ig-like" evidence="18">
    <location>
        <begin position="675"/>
        <end position="764"/>
    </location>
</feature>
<evidence type="ECO:0000259" key="18">
    <source>
        <dbReference type="PROSITE" id="PS50835"/>
    </source>
</evidence>
<keyword evidence="5" id="KW-0723">Serine/threonine-protein kinase</keyword>
<feature type="compositionally biased region" description="Low complexity" evidence="17">
    <location>
        <begin position="1447"/>
        <end position="1456"/>
    </location>
</feature>
<sequence>MDAIAAANKAKAEEEAEKAVEILEIKKAEVISEKTEDMDFSLRRRKPSGDFEEVEEFGEIEDFMAERARKRAQKAEITDVEDVYKRATRHRQKRGGFVETPDSEVYALRGDTVAIECELFNEQDHVNWTINGKPISSDPRAISEEQGYIRRLLIRNIVPDDTGLETSVELDGMKFATKVNVDETPVEFTKKLERKTIAPMTEVCTLACEISHTAQRIQWVHNGIVIDNFDKNYKIIDQGVVQILQILKPTYLLGGRYSCQADAVETSTFTEIIGRPVIYKTNEDGTTRKKDYDVDAHENLIFNIAAHGNPEPEIEIQLNGKTLPAEMKTSFDIIEGAVRVVRRKVTKDDAGKYKIRLFNEHGEDFTDEFDVIVRDVPDAPQHVTVKEVGHDFAVVSWETPANDGGSPVTGFVVEKKEADRRVFHRAGQTSSGKREFIVDDLDMETGYVFRVAALNRFGIGEFSDLAEVATGVPYSAPVMDNAPIITDVQDSSCTLDWNKCSENGGSPIYGYDVFIRENGGEWKKLNTDMVFITSFYVNQRFSAGSTYEFKIEAYNEGGLRSNSNVISAPLIITRLISKPTYKLKVPTIIITGVDSVSVKWECPDEADESVSYTVQYKSEGNAVWSESISKQSPLHIEGLKEGVSYVFKVAATNEKGTGEFSDETDPVKVAAHERPTITKPIRNTTVAKKRELRLECHALGEPAPSYIWYKNGREIVPSDENTEINNEGFMSCIIIHETSDRDGGRYECEVFNSHGRDKCSAEITISDVRAHFVTSFPEYIEINENSKATLSCEVSDPDAVVTWLKNGKPLSEGGRFHAEKLGTTRKLVIDNCQKDDSGDYACQTSDGRSRTQGELKVKEEEAHIKVGPQDQIVKGFGEKVTLTCETTRPIRSVKWYKNGFEIWPSSKFYITNEDCTSTLEIMNFEERDIGDYSISVNDQENSATAHVTLNVLPTIEFSKEVKNKDIVEVYAGKDLHFQIRLGGHPTPRFEGMLNGENLKTIASVDDYEELVVVRLQNVEVKHNGTISIKASNDAGITIKKFDLKVVDVPPPPRNLKADNIQETYVELSWTPSASSPDAPIDHYIVERKTAETSRWRNCGKVRIAPDASKCHITIEDLFSDELYVFRVFAVNDVGKSEPSNAIDVMTPASEDEDEISLSISEALDIIPKRPDKPSVKAEDNKVEISWTAVEGVQMYGVERRKADDKLWLEIATTDRNNFSDRSVFESAKFVYRITSKAYHHTSRPSDESNPIFIAAKNKSLVDRPSTPDSEDISTSTTLTGTSQSQSQSQSITDSGIGDPPIKSPSLIKEEPVAEAEAAGEESVKKPVKKVMKKKVAKKLATSDSDDTKTETDSKNLKAPKEINNQNKEEEAAPQTLLELNEKRQPMKSIDQEDVTERSNINKNVIKEEEEKKEDIQKQQQEISSKVLEEEKFKKVETKTDEKEKLTSSEQQKTLQKQQEEISSNVAEDAEKKAKKSEINVKAEEQQTTKLSEQKDEDTKIQSALKNEEIKSKSEAEDKEKREKDVKTKLEAEAEAEAKAKSEAEAKKKAEENAKVAAENEQKEKEKTKLQQKLDAEAKMKTEEEEKNKISIIDSSEAEIIVEYDKPKIEFIESVVITKPGQNVKLVANITGLPKPSLIWTKENKQIKSDKTFSLLEKNGEAILTINKVSQEHGGDYNLEAKNSYGKTAENVTLKIQGAPPKPEGPIIVSDIDDSSCVLSWNPPLSDGGSPLLGYTIEKRDIKRNTWSFAARTTTPTCRIPSLIEGVSYHFRIAAENKFGSGETIQTTDPVEIVAGKRDKKDQGGFLFIFL</sequence>
<evidence type="ECO:0000256" key="6">
    <source>
        <dbReference type="ARBA" id="ARBA00022679"/>
    </source>
</evidence>
<dbReference type="CDD" id="cd00063">
    <property type="entry name" value="FN3"/>
    <property type="match status" value="5"/>
</dbReference>
<dbReference type="InterPro" id="IPR003961">
    <property type="entry name" value="FN3_dom"/>
</dbReference>
<comment type="cofactor">
    <cofactor evidence="1">
        <name>Mg(2+)</name>
        <dbReference type="ChEBI" id="CHEBI:18420"/>
    </cofactor>
</comment>
<protein>
    <recommendedName>
        <fullName evidence="3">non-specific serine/threonine protein kinase</fullName>
        <ecNumber evidence="3">2.7.11.1</ecNumber>
    </recommendedName>
</protein>
<feature type="region of interest" description="Disordered" evidence="17">
    <location>
        <begin position="1258"/>
        <end position="1570"/>
    </location>
</feature>
<dbReference type="PANTHER" id="PTHR13817:SF151">
    <property type="entry name" value="TITIN"/>
    <property type="match status" value="1"/>
</dbReference>
<keyword evidence="4" id="KW-0963">Cytoplasm</keyword>
<dbReference type="SMART" id="SM00060">
    <property type="entry name" value="FN3"/>
    <property type="match status" value="5"/>
</dbReference>
<feature type="domain" description="Fibronectin type-III" evidence="19">
    <location>
        <begin position="1701"/>
        <end position="1795"/>
    </location>
</feature>
<evidence type="ECO:0000313" key="21">
    <source>
        <dbReference type="WBParaSite" id="PSU_v2.g3918.t1"/>
    </source>
</evidence>
<dbReference type="PROSITE" id="PS50835">
    <property type="entry name" value="IG_LIKE"/>
    <property type="match status" value="5"/>
</dbReference>
<feature type="domain" description="Ig-like" evidence="18">
    <location>
        <begin position="877"/>
        <end position="950"/>
    </location>
</feature>
<keyword evidence="8" id="KW-0677">Repeat</keyword>
<dbReference type="Pfam" id="PF07679">
    <property type="entry name" value="I-set"/>
    <property type="match status" value="5"/>
</dbReference>
<dbReference type="SUPFAM" id="SSF49265">
    <property type="entry name" value="Fibronectin type III"/>
    <property type="match status" value="4"/>
</dbReference>
<dbReference type="PANTHER" id="PTHR13817">
    <property type="entry name" value="TITIN"/>
    <property type="match status" value="1"/>
</dbReference>
<dbReference type="FunFam" id="2.60.40.10:FF:000003">
    <property type="entry name" value="Titin isoform E"/>
    <property type="match status" value="1"/>
</dbReference>